<dbReference type="GO" id="GO:0005882">
    <property type="term" value="C:intermediate filament"/>
    <property type="evidence" value="ECO:0007669"/>
    <property type="project" value="UniProtKB-KW"/>
</dbReference>
<proteinExistence type="predicted"/>
<evidence type="ECO:0000256" key="2">
    <source>
        <dbReference type="ARBA" id="ARBA00023054"/>
    </source>
</evidence>
<protein>
    <recommendedName>
        <fullName evidence="5">IF rod domain-containing protein</fullName>
    </recommendedName>
</protein>
<feature type="coiled-coil region" evidence="3">
    <location>
        <begin position="229"/>
        <end position="347"/>
    </location>
</feature>
<dbReference type="GO" id="GO:0005200">
    <property type="term" value="F:structural constituent of cytoskeleton"/>
    <property type="evidence" value="ECO:0007669"/>
    <property type="project" value="TreeGrafter"/>
</dbReference>
<evidence type="ECO:0000259" key="5">
    <source>
        <dbReference type="PROSITE" id="PS51842"/>
    </source>
</evidence>
<dbReference type="InterPro" id="IPR039008">
    <property type="entry name" value="IF_rod_dom"/>
</dbReference>
<keyword evidence="1" id="KW-0403">Intermediate filament</keyword>
<dbReference type="SMART" id="SM01391">
    <property type="entry name" value="Filament"/>
    <property type="match status" value="1"/>
</dbReference>
<evidence type="ECO:0000256" key="3">
    <source>
        <dbReference type="SAM" id="Coils"/>
    </source>
</evidence>
<reference evidence="7" key="1">
    <citation type="submission" date="2024-04" db="EMBL/GenBank/DDBJ databases">
        <title>Salinicola lusitanus LLJ914,a marine bacterium isolated from the Okinawa Trough.</title>
        <authorList>
            <person name="Li J."/>
        </authorList>
    </citation>
    <scope>NUCLEOTIDE SEQUENCE [LARGE SCALE GENOMIC DNA]</scope>
</reference>
<evidence type="ECO:0000313" key="7">
    <source>
        <dbReference type="Proteomes" id="UP001460270"/>
    </source>
</evidence>
<dbReference type="SUPFAM" id="SSF56219">
    <property type="entry name" value="DNase I-like"/>
    <property type="match status" value="1"/>
</dbReference>
<evidence type="ECO:0000256" key="4">
    <source>
        <dbReference type="SAM" id="MobiDB-lite"/>
    </source>
</evidence>
<dbReference type="FunFam" id="1.20.5.1160:FF:000001">
    <property type="entry name" value="Keratin type II"/>
    <property type="match status" value="1"/>
</dbReference>
<dbReference type="InterPro" id="IPR050405">
    <property type="entry name" value="Intermediate_filament"/>
</dbReference>
<dbReference type="EMBL" id="JBBPFD010000003">
    <property type="protein sequence ID" value="KAK7933312.1"/>
    <property type="molecule type" value="Genomic_DNA"/>
</dbReference>
<organism evidence="6 7">
    <name type="scientific">Mugilogobius chulae</name>
    <name type="common">yellowstripe goby</name>
    <dbReference type="NCBI Taxonomy" id="88201"/>
    <lineage>
        <taxon>Eukaryota</taxon>
        <taxon>Metazoa</taxon>
        <taxon>Chordata</taxon>
        <taxon>Craniata</taxon>
        <taxon>Vertebrata</taxon>
        <taxon>Euteleostomi</taxon>
        <taxon>Actinopterygii</taxon>
        <taxon>Neopterygii</taxon>
        <taxon>Teleostei</taxon>
        <taxon>Neoteleostei</taxon>
        <taxon>Acanthomorphata</taxon>
        <taxon>Gobiaria</taxon>
        <taxon>Gobiiformes</taxon>
        <taxon>Gobioidei</taxon>
        <taxon>Gobiidae</taxon>
        <taxon>Gobionellinae</taxon>
        <taxon>Mugilogobius</taxon>
    </lineage>
</organism>
<feature type="compositionally biased region" description="Low complexity" evidence="4">
    <location>
        <begin position="167"/>
        <end position="179"/>
    </location>
</feature>
<dbReference type="InterPro" id="IPR036691">
    <property type="entry name" value="Endo/exonu/phosph_ase_sf"/>
</dbReference>
<keyword evidence="7" id="KW-1185">Reference proteome</keyword>
<dbReference type="AlphaFoldDB" id="A0AAW0PP62"/>
<feature type="compositionally biased region" description="Polar residues" evidence="4">
    <location>
        <begin position="149"/>
        <end position="159"/>
    </location>
</feature>
<dbReference type="Proteomes" id="UP001460270">
    <property type="component" value="Unassembled WGS sequence"/>
</dbReference>
<name>A0AAW0PP62_9GOBI</name>
<dbReference type="SUPFAM" id="SSF64593">
    <property type="entry name" value="Intermediate filament protein, coiled coil region"/>
    <property type="match status" value="1"/>
</dbReference>
<dbReference type="Gene3D" id="1.20.5.1160">
    <property type="entry name" value="Vasodilator-stimulated phosphoprotein"/>
    <property type="match status" value="1"/>
</dbReference>
<dbReference type="InterPro" id="IPR006821">
    <property type="entry name" value="Intermed_filament_DNA-bd"/>
</dbReference>
<dbReference type="PANTHER" id="PTHR45652:SF13">
    <property type="entry name" value="NEUROFILAMENT LIGHT POLYPEPTIDE"/>
    <property type="match status" value="1"/>
</dbReference>
<dbReference type="Pfam" id="PF00038">
    <property type="entry name" value="Filament"/>
    <property type="match status" value="1"/>
</dbReference>
<dbReference type="GO" id="GO:0045109">
    <property type="term" value="P:intermediate filament organization"/>
    <property type="evidence" value="ECO:0007669"/>
    <property type="project" value="TreeGrafter"/>
</dbReference>
<gene>
    <name evidence="6" type="ORF">WMY93_004208</name>
</gene>
<evidence type="ECO:0000256" key="1">
    <source>
        <dbReference type="ARBA" id="ARBA00022754"/>
    </source>
</evidence>
<dbReference type="PROSITE" id="PS51842">
    <property type="entry name" value="IF_ROD_2"/>
    <property type="match status" value="1"/>
</dbReference>
<dbReference type="GO" id="GO:0005737">
    <property type="term" value="C:cytoplasm"/>
    <property type="evidence" value="ECO:0007669"/>
    <property type="project" value="TreeGrafter"/>
</dbReference>
<accession>A0AAW0PP62</accession>
<feature type="region of interest" description="Disordered" evidence="4">
    <location>
        <begin position="141"/>
        <end position="179"/>
    </location>
</feature>
<dbReference type="PANTHER" id="PTHR45652">
    <property type="entry name" value="GLIAL FIBRILLARY ACIDIC PROTEIN"/>
    <property type="match status" value="1"/>
</dbReference>
<comment type="caution">
    <text evidence="6">The sequence shown here is derived from an EMBL/GenBank/DDBJ whole genome shotgun (WGS) entry which is preliminary data.</text>
</comment>
<evidence type="ECO:0000313" key="6">
    <source>
        <dbReference type="EMBL" id="KAK7933312.1"/>
    </source>
</evidence>
<dbReference type="Pfam" id="PF04732">
    <property type="entry name" value="Filament_head"/>
    <property type="match status" value="1"/>
</dbReference>
<sequence length="657" mass="74553">MPCASEVWRVDQSPQITRTVWRMWRDSAHTDFIDLVQLQQRHWSWDASRGGMWRGDGLRLLHWTQRVCMSGSCDLTCPASDDARRVLYKGTCPGTAHAHLTLSPHSSRVQLLAHSAPFRTMSFSSDVYSSSSYRKIFGDAPRSGRMSMASPSRAHSSGLRSVHHRYSSPSMSSSGIRRSAAPRVNMAMHEPLELCASTAVTNELKIVRTNEKEQLQGLNDRFVSFIEKVHSLEQHNRVLEAEVTLLRQRHNEPSRLHDLYEQEIRDLRARVEELTHEKSQMHVDCVQMNDALERSREKLDEESRLREEAENALKGYRKDVDDATLARLELEKKVEALLDEIAFLRKVHEEELHELQASLQATQVVHVHKHTLSHSESFQTHPISPKGLVVKPMQYNILTGVDLCGSSCARIKLIINGTAAAAAAPRACALRHLTPTHKLQSRSVLSELLFARRFVSQTNALIQYSAVELLKLRHAIFTPLPPRLRVPPDIAYQPRRRYIHRGSRRSLQYNNSHSIKSFWSTTRRYRSRNPARDADHSVLSSLPRSAPAPVCSNNSTTVSFGLLNIRSLSTKGQLVQDLLVDRKLDFLCLTETWQQPGDFTALNEATPPGFVYSCQPRACGRGGGLAMLHRETWKVLPVSAPDFSSFPWFRIALIYSH</sequence>
<feature type="domain" description="IF rod" evidence="5">
    <location>
        <begin position="211"/>
        <end position="657"/>
    </location>
</feature>
<keyword evidence="2 3" id="KW-0175">Coiled coil</keyword>